<feature type="compositionally biased region" description="Basic and acidic residues" evidence="2">
    <location>
        <begin position="610"/>
        <end position="622"/>
    </location>
</feature>
<dbReference type="EMBL" id="OX459120">
    <property type="protein sequence ID" value="CAI9100313.1"/>
    <property type="molecule type" value="Genomic_DNA"/>
</dbReference>
<feature type="compositionally biased region" description="Basic residues" evidence="2">
    <location>
        <begin position="494"/>
        <end position="506"/>
    </location>
</feature>
<feature type="region of interest" description="Disordered" evidence="2">
    <location>
        <begin position="385"/>
        <end position="473"/>
    </location>
</feature>
<feature type="compositionally biased region" description="Polar residues" evidence="2">
    <location>
        <begin position="445"/>
        <end position="465"/>
    </location>
</feature>
<dbReference type="Pfam" id="PF03398">
    <property type="entry name" value="Ist1"/>
    <property type="match status" value="1"/>
</dbReference>
<dbReference type="PANTHER" id="PTHR12161:SF14">
    <property type="entry name" value="REGULATOR OF VPS4 ACTIVITY IN THE MVB PATHWAY PROTEIN"/>
    <property type="match status" value="1"/>
</dbReference>
<feature type="region of interest" description="Disordered" evidence="2">
    <location>
        <begin position="315"/>
        <end position="334"/>
    </location>
</feature>
<evidence type="ECO:0000313" key="4">
    <source>
        <dbReference type="Proteomes" id="UP001161247"/>
    </source>
</evidence>
<dbReference type="InterPro" id="IPR042277">
    <property type="entry name" value="IST1-like"/>
</dbReference>
<feature type="compositionally biased region" description="Basic and acidic residues" evidence="2">
    <location>
        <begin position="576"/>
        <end position="592"/>
    </location>
</feature>
<keyword evidence="4" id="KW-1185">Reference proteome</keyword>
<dbReference type="PANTHER" id="PTHR12161">
    <property type="entry name" value="IST1 FAMILY MEMBER"/>
    <property type="match status" value="1"/>
</dbReference>
<feature type="region of interest" description="Disordered" evidence="2">
    <location>
        <begin position="258"/>
        <end position="285"/>
    </location>
</feature>
<feature type="region of interest" description="Disordered" evidence="2">
    <location>
        <begin position="491"/>
        <end position="534"/>
    </location>
</feature>
<dbReference type="AlphaFoldDB" id="A0AAV1CYH4"/>
<organism evidence="3 4">
    <name type="scientific">Oldenlandia corymbosa var. corymbosa</name>
    <dbReference type="NCBI Taxonomy" id="529605"/>
    <lineage>
        <taxon>Eukaryota</taxon>
        <taxon>Viridiplantae</taxon>
        <taxon>Streptophyta</taxon>
        <taxon>Embryophyta</taxon>
        <taxon>Tracheophyta</taxon>
        <taxon>Spermatophyta</taxon>
        <taxon>Magnoliopsida</taxon>
        <taxon>eudicotyledons</taxon>
        <taxon>Gunneridae</taxon>
        <taxon>Pentapetalae</taxon>
        <taxon>asterids</taxon>
        <taxon>lamiids</taxon>
        <taxon>Gentianales</taxon>
        <taxon>Rubiaceae</taxon>
        <taxon>Rubioideae</taxon>
        <taxon>Spermacoceae</taxon>
        <taxon>Hedyotis-Oldenlandia complex</taxon>
        <taxon>Oldenlandia</taxon>
    </lineage>
</organism>
<reference evidence="3" key="1">
    <citation type="submission" date="2023-03" db="EMBL/GenBank/DDBJ databases">
        <authorList>
            <person name="Julca I."/>
        </authorList>
    </citation>
    <scope>NUCLEOTIDE SEQUENCE</scope>
</reference>
<feature type="region of interest" description="Disordered" evidence="2">
    <location>
        <begin position="576"/>
        <end position="642"/>
    </location>
</feature>
<dbReference type="GO" id="GO:0015031">
    <property type="term" value="P:protein transport"/>
    <property type="evidence" value="ECO:0007669"/>
    <property type="project" value="InterPro"/>
</dbReference>
<protein>
    <submittedName>
        <fullName evidence="3">OLC1v1037287C1</fullName>
    </submittedName>
</protein>
<dbReference type="Proteomes" id="UP001161247">
    <property type="component" value="Chromosome 3"/>
</dbReference>
<dbReference type="Gene3D" id="1.20.1260.60">
    <property type="entry name" value="Vacuolar protein sorting-associated protein Ist1"/>
    <property type="match status" value="1"/>
</dbReference>
<evidence type="ECO:0000313" key="3">
    <source>
        <dbReference type="EMBL" id="CAI9100313.1"/>
    </source>
</evidence>
<proteinExistence type="inferred from homology"/>
<sequence length="659" mass="74712">MLDGILKSGFSSKCKSLIKAIRTRIEVVRKRAEAKQRFLKEDLAKLLANGLDINAYGRTEEFIAGLNLLSCYGFIEYSCDYIVKQLSIMQKQRECPEEFREPVASLMFAAARFSDLPELRDLRDLFQERYGSSLQSYVNQKFVDLLSSKPPSFEKRLQLLKDITSEFSIKWDSRGFEQRMASPSPVAQAPSPKHEPSRVAVDEFHVVDGIGGVSKPDKHKGMWGLGKDGYNMQNGRECENLGRKELGYILNARKERSSKGHIFPTEKEKKGESTTKRGNDENLLEARQEVIVDEPKNSSKKDDSLLRVVKVGSPSHRKHENNFGSRNSSQENGISIIQPDEKLRALSHRKNGVSPHREVLLGENDDISYAREHVRKNNLTSLKRIDTEEKEDRSKFHHNALLPPPYVKPKNSVPPYVKSKDKHKSVTKSEQGGSDHNGCLAEPESYNTANEQNGSHSIQKKQNSVGDHGQLVGPATLDHVHQTELYYQDDHNLRKQRSSRRKHHKSSSVVHSEEAGALKRSSRRRDSSRKGLQTLLDDEHSAKYDDERVIDKLLLHYSKKPSTCDVKTLRKELQANRHHDAGESSHARKSEGSHLSLDENIATPTRSKSLPREETFSAEHKKIYTRANSFQPDGQAKHVHPKLPNYDDLAARFAALKGL</sequence>
<evidence type="ECO:0000256" key="2">
    <source>
        <dbReference type="SAM" id="MobiDB-lite"/>
    </source>
</evidence>
<dbReference type="InterPro" id="IPR005061">
    <property type="entry name" value="Ist1"/>
</dbReference>
<comment type="similarity">
    <text evidence="1">Belongs to the IST1 family.</text>
</comment>
<evidence type="ECO:0000256" key="1">
    <source>
        <dbReference type="ARBA" id="ARBA00005536"/>
    </source>
</evidence>
<feature type="compositionally biased region" description="Basic and acidic residues" evidence="2">
    <location>
        <begin position="385"/>
        <end position="394"/>
    </location>
</feature>
<accession>A0AAV1CYH4</accession>
<name>A0AAV1CYH4_OLDCO</name>
<gene>
    <name evidence="3" type="ORF">OLC1_LOCUS10176</name>
</gene>
<dbReference type="FunFam" id="1.20.1260.60:FF:000002">
    <property type="entry name" value="Vacuolar protein sorting-associated protein IST1"/>
    <property type="match status" value="1"/>
</dbReference>
<feature type="compositionally biased region" description="Polar residues" evidence="2">
    <location>
        <begin position="322"/>
        <end position="334"/>
    </location>
</feature>